<feature type="compositionally biased region" description="Basic and acidic residues" evidence="1">
    <location>
        <begin position="65"/>
        <end position="75"/>
    </location>
</feature>
<proteinExistence type="predicted"/>
<evidence type="ECO:0000313" key="3">
    <source>
        <dbReference type="Proteomes" id="UP001469553"/>
    </source>
</evidence>
<keyword evidence="3" id="KW-1185">Reference proteome</keyword>
<sequence>PMLPHIPSASQLLFSMDVAVALPSGDRNICSSACLKTSGGREILITAALNAGEWEVKNGGRKRVREGETERERKGMGRRHVLSPPVL</sequence>
<dbReference type="Proteomes" id="UP001469553">
    <property type="component" value="Unassembled WGS sequence"/>
</dbReference>
<comment type="caution">
    <text evidence="2">The sequence shown here is derived from an EMBL/GenBank/DDBJ whole genome shotgun (WGS) entry which is preliminary data.</text>
</comment>
<gene>
    <name evidence="2" type="ORF">AMECASPLE_037537</name>
</gene>
<protein>
    <submittedName>
        <fullName evidence="2">Uncharacterized protein</fullName>
    </submittedName>
</protein>
<reference evidence="2 3" key="1">
    <citation type="submission" date="2021-06" db="EMBL/GenBank/DDBJ databases">
        <authorList>
            <person name="Palmer J.M."/>
        </authorList>
    </citation>
    <scope>NUCLEOTIDE SEQUENCE [LARGE SCALE GENOMIC DNA]</scope>
    <source>
        <strain evidence="2 3">AS_MEX2019</strain>
        <tissue evidence="2">Muscle</tissue>
    </source>
</reference>
<feature type="non-terminal residue" evidence="2">
    <location>
        <position position="1"/>
    </location>
</feature>
<organism evidence="2 3">
    <name type="scientific">Ameca splendens</name>
    <dbReference type="NCBI Taxonomy" id="208324"/>
    <lineage>
        <taxon>Eukaryota</taxon>
        <taxon>Metazoa</taxon>
        <taxon>Chordata</taxon>
        <taxon>Craniata</taxon>
        <taxon>Vertebrata</taxon>
        <taxon>Euteleostomi</taxon>
        <taxon>Actinopterygii</taxon>
        <taxon>Neopterygii</taxon>
        <taxon>Teleostei</taxon>
        <taxon>Neoteleostei</taxon>
        <taxon>Acanthomorphata</taxon>
        <taxon>Ovalentaria</taxon>
        <taxon>Atherinomorphae</taxon>
        <taxon>Cyprinodontiformes</taxon>
        <taxon>Goodeidae</taxon>
        <taxon>Ameca</taxon>
    </lineage>
</organism>
<feature type="region of interest" description="Disordered" evidence="1">
    <location>
        <begin position="59"/>
        <end position="87"/>
    </location>
</feature>
<accession>A0ABV0XL55</accession>
<dbReference type="EMBL" id="JAHRIP010006399">
    <property type="protein sequence ID" value="MEQ2282151.1"/>
    <property type="molecule type" value="Genomic_DNA"/>
</dbReference>
<evidence type="ECO:0000313" key="2">
    <source>
        <dbReference type="EMBL" id="MEQ2282151.1"/>
    </source>
</evidence>
<evidence type="ECO:0000256" key="1">
    <source>
        <dbReference type="SAM" id="MobiDB-lite"/>
    </source>
</evidence>
<name>A0ABV0XL55_9TELE</name>